<dbReference type="EMBL" id="BNCQ01000020">
    <property type="protein sequence ID" value="GIM06070.1"/>
    <property type="molecule type" value="Genomic_DNA"/>
</dbReference>
<feature type="compositionally biased region" description="Basic and acidic residues" evidence="1">
    <location>
        <begin position="369"/>
        <end position="378"/>
    </location>
</feature>
<feature type="compositionally biased region" description="Basic and acidic residues" evidence="1">
    <location>
        <begin position="16"/>
        <end position="25"/>
    </location>
</feature>
<evidence type="ECO:0008006" key="4">
    <source>
        <dbReference type="Google" id="ProtNLM"/>
    </source>
</evidence>
<proteinExistence type="predicted"/>
<feature type="region of interest" description="Disordered" evidence="1">
    <location>
        <begin position="339"/>
        <end position="378"/>
    </location>
</feature>
<gene>
    <name evidence="2" type="ORF">Vretimale_10490</name>
</gene>
<evidence type="ECO:0000313" key="2">
    <source>
        <dbReference type="EMBL" id="GIM06070.1"/>
    </source>
</evidence>
<feature type="compositionally biased region" description="Polar residues" evidence="1">
    <location>
        <begin position="26"/>
        <end position="37"/>
    </location>
</feature>
<evidence type="ECO:0000256" key="1">
    <source>
        <dbReference type="SAM" id="MobiDB-lite"/>
    </source>
</evidence>
<accession>A0A8J4GEK4</accession>
<feature type="compositionally biased region" description="Low complexity" evidence="1">
    <location>
        <begin position="262"/>
        <end position="272"/>
    </location>
</feature>
<reference evidence="2" key="1">
    <citation type="journal article" date="2021" name="Proc. Natl. Acad. Sci. U.S.A.">
        <title>Three genomes in the algal genus Volvox reveal the fate of a haploid sex-determining region after a transition to homothallism.</title>
        <authorList>
            <person name="Yamamoto K."/>
            <person name="Hamaji T."/>
            <person name="Kawai-Toyooka H."/>
            <person name="Matsuzaki R."/>
            <person name="Takahashi F."/>
            <person name="Nishimura Y."/>
            <person name="Kawachi M."/>
            <person name="Noguchi H."/>
            <person name="Minakuchi Y."/>
            <person name="Umen J.G."/>
            <person name="Toyoda A."/>
            <person name="Nozaki H."/>
        </authorList>
    </citation>
    <scope>NUCLEOTIDE SEQUENCE</scope>
    <source>
        <strain evidence="2">NIES-3785</strain>
    </source>
</reference>
<sequence>MDKLFLSGLLKRNASKREARHEDARQATSLSQVQYSPSAPFSSSTGLASGVPLTGNGAASSVPYAGRTPEQLLFDATTCDLVILVADELNYSRALPAHKEVLRSRNTGGYFGKLLAEPQSFSEYSDRPAGPGSDVAAGVLASKPMIRRMHWPWQLASALLSFLYRDCCEVAWEGLPELRRLGEEVGARGLCEAVDYLLDPQHLLPWTVTDMRAAAVALKRQQLVEAADRYSAAMSASAMGENTRMATVIYHARQSRPKVAISSSAPPSLPSSDGAVNPPELPPLLSPTSAAAGRDSSQLRSPSFRTSAAVLGSSTSFSARNNGLPALSLSVPNGYAAANGSGGGSGGRSTTTDGSGGGGSSGSCSSYNRDSRIGIDIV</sequence>
<dbReference type="Proteomes" id="UP000722791">
    <property type="component" value="Unassembled WGS sequence"/>
</dbReference>
<feature type="non-terminal residue" evidence="2">
    <location>
        <position position="378"/>
    </location>
</feature>
<feature type="region of interest" description="Disordered" evidence="1">
    <location>
        <begin position="16"/>
        <end position="37"/>
    </location>
</feature>
<name>A0A8J4GEK4_9CHLO</name>
<organism evidence="2 3">
    <name type="scientific">Volvox reticuliferus</name>
    <dbReference type="NCBI Taxonomy" id="1737510"/>
    <lineage>
        <taxon>Eukaryota</taxon>
        <taxon>Viridiplantae</taxon>
        <taxon>Chlorophyta</taxon>
        <taxon>core chlorophytes</taxon>
        <taxon>Chlorophyceae</taxon>
        <taxon>CS clade</taxon>
        <taxon>Chlamydomonadales</taxon>
        <taxon>Volvocaceae</taxon>
        <taxon>Volvox</taxon>
    </lineage>
</organism>
<evidence type="ECO:0000313" key="3">
    <source>
        <dbReference type="Proteomes" id="UP000722791"/>
    </source>
</evidence>
<dbReference type="AlphaFoldDB" id="A0A8J4GEK4"/>
<feature type="region of interest" description="Disordered" evidence="1">
    <location>
        <begin position="260"/>
        <end position="304"/>
    </location>
</feature>
<dbReference type="InterPro" id="IPR011333">
    <property type="entry name" value="SKP1/BTB/POZ_sf"/>
</dbReference>
<protein>
    <recommendedName>
        <fullName evidence="4">BTB domain-containing protein</fullName>
    </recommendedName>
</protein>
<feature type="compositionally biased region" description="Polar residues" evidence="1">
    <location>
        <begin position="295"/>
        <end position="304"/>
    </location>
</feature>
<comment type="caution">
    <text evidence="2">The sequence shown here is derived from an EMBL/GenBank/DDBJ whole genome shotgun (WGS) entry which is preliminary data.</text>
</comment>
<dbReference type="Gene3D" id="3.30.710.10">
    <property type="entry name" value="Potassium Channel Kv1.1, Chain A"/>
    <property type="match status" value="1"/>
</dbReference>